<dbReference type="EMBL" id="JADQUG010000008">
    <property type="protein sequence ID" value="MBG9353661.1"/>
    <property type="molecule type" value="Genomic_DNA"/>
</dbReference>
<feature type="region of interest" description="Disordered" evidence="1">
    <location>
        <begin position="120"/>
        <end position="148"/>
    </location>
</feature>
<evidence type="ECO:0000313" key="4">
    <source>
        <dbReference type="EMBL" id="MBG9353661.1"/>
    </source>
</evidence>
<dbReference type="Pfam" id="PF04471">
    <property type="entry name" value="Mrr_cat"/>
    <property type="match status" value="1"/>
</dbReference>
<name>A0ABS0LAJ2_9CORY</name>
<keyword evidence="4" id="KW-0255">Endonuclease</keyword>
<dbReference type="InterPro" id="IPR025745">
    <property type="entry name" value="Mrr-like_N_dom"/>
</dbReference>
<evidence type="ECO:0000313" key="5">
    <source>
        <dbReference type="Proteomes" id="UP000615580"/>
    </source>
</evidence>
<feature type="domain" description="Restriction system protein Mrr-like N-terminal" evidence="3">
    <location>
        <begin position="10"/>
        <end position="95"/>
    </location>
</feature>
<dbReference type="InterPro" id="IPR052906">
    <property type="entry name" value="Type_IV_Methyl-Rstrct_Enzyme"/>
</dbReference>
<keyword evidence="5" id="KW-1185">Reference proteome</keyword>
<keyword evidence="4" id="KW-0378">Hydrolase</keyword>
<dbReference type="InterPro" id="IPR011856">
    <property type="entry name" value="tRNA_endonuc-like_dom_sf"/>
</dbReference>
<reference evidence="4 5" key="1">
    <citation type="journal article" date="2020" name="J. Clin. Microbiol.">
        <title>Assessing the Genetic Diversity of Austrian Corynebacterium diphtheriae Clinical Isolates, 2011-2019.</title>
        <authorList>
            <person name="Schaeffer J."/>
            <person name="Huhulescu S."/>
            <person name="Stoeger A."/>
            <person name="Allerberger F."/>
            <person name="Ruppitsch W."/>
        </authorList>
    </citation>
    <scope>NUCLEOTIDE SEQUENCE [LARGE SCALE GENOMIC DNA]</scope>
    <source>
        <strain evidence="4 5">04-17</strain>
    </source>
</reference>
<dbReference type="GO" id="GO:0004519">
    <property type="term" value="F:endonuclease activity"/>
    <property type="evidence" value="ECO:0007669"/>
    <property type="project" value="UniProtKB-KW"/>
</dbReference>
<keyword evidence="4" id="KW-0540">Nuclease</keyword>
<dbReference type="Gene3D" id="3.40.1350.10">
    <property type="match status" value="1"/>
</dbReference>
<evidence type="ECO:0000259" key="3">
    <source>
        <dbReference type="Pfam" id="PF14338"/>
    </source>
</evidence>
<dbReference type="PANTHER" id="PTHR30015">
    <property type="entry name" value="MRR RESTRICTION SYSTEM PROTEIN"/>
    <property type="match status" value="1"/>
</dbReference>
<evidence type="ECO:0000259" key="2">
    <source>
        <dbReference type="Pfam" id="PF04471"/>
    </source>
</evidence>
<proteinExistence type="predicted"/>
<dbReference type="SUPFAM" id="SSF52980">
    <property type="entry name" value="Restriction endonuclease-like"/>
    <property type="match status" value="1"/>
</dbReference>
<gene>
    <name evidence="4" type="ORF">I4J41_03310</name>
</gene>
<comment type="caution">
    <text evidence="4">The sequence shown here is derived from an EMBL/GenBank/DDBJ whole genome shotgun (WGS) entry which is preliminary data.</text>
</comment>
<dbReference type="Proteomes" id="UP000615580">
    <property type="component" value="Unassembled WGS sequence"/>
</dbReference>
<dbReference type="PANTHER" id="PTHR30015:SF7">
    <property type="entry name" value="TYPE IV METHYL-DIRECTED RESTRICTION ENZYME ECOKMRR"/>
    <property type="match status" value="1"/>
</dbReference>
<protein>
    <submittedName>
        <fullName evidence="4">Restriction endonuclease</fullName>
    </submittedName>
</protein>
<dbReference type="InterPro" id="IPR007560">
    <property type="entry name" value="Restrct_endonuc_IV_Mrr"/>
</dbReference>
<dbReference type="RefSeq" id="WP_088266463.1">
    <property type="nucleotide sequence ID" value="NZ_CP098824.1"/>
</dbReference>
<dbReference type="Pfam" id="PF14338">
    <property type="entry name" value="Mrr_N"/>
    <property type="match status" value="1"/>
</dbReference>
<dbReference type="InterPro" id="IPR011335">
    <property type="entry name" value="Restrct_endonuc-II-like"/>
</dbReference>
<evidence type="ECO:0000256" key="1">
    <source>
        <dbReference type="SAM" id="MobiDB-lite"/>
    </source>
</evidence>
<accession>A0ABS0LAJ2</accession>
<sequence>MLEISDLPKWNQLVKFVIQAVDTLGESASKSEILDQVLKDLPNSEELMKVTYPHRPNASVLVERIGWATSSAYLSGCLERPARATYIITQKGHDLAGRSDAEIDEWINDFEREYNRKKRLEKAQNTNSPAPPETAILDQEDESEESNGWKEQLLGRLHRMSPTAFEKYIIFLLKQYGLELQHVAGPGDEGIDAIGTAPLSPVLSSRVAIQIKRYDPNNNTVGREAIALFQNDARIKGAERAIFVTLSRFTQPAKKAARQATPNIELIGGDRLCELIKESGTAGVRMEPVVNEAWFDQFD</sequence>
<organism evidence="4 5">
    <name type="scientific">Corynebacterium belfantii</name>
    <dbReference type="NCBI Taxonomy" id="2014537"/>
    <lineage>
        <taxon>Bacteria</taxon>
        <taxon>Bacillati</taxon>
        <taxon>Actinomycetota</taxon>
        <taxon>Actinomycetes</taxon>
        <taxon>Mycobacteriales</taxon>
        <taxon>Corynebacteriaceae</taxon>
        <taxon>Corynebacterium</taxon>
    </lineage>
</organism>
<feature type="domain" description="Restriction endonuclease type IV Mrr" evidence="2">
    <location>
        <begin position="157"/>
        <end position="276"/>
    </location>
</feature>